<gene>
    <name evidence="2" type="ORF">H4075_09710</name>
</gene>
<proteinExistence type="predicted"/>
<dbReference type="GO" id="GO:0016747">
    <property type="term" value="F:acyltransferase activity, transferring groups other than amino-acyl groups"/>
    <property type="evidence" value="ECO:0007669"/>
    <property type="project" value="InterPro"/>
</dbReference>
<organism evidence="2 3">
    <name type="scientific">Lacibacter sediminis</name>
    <dbReference type="NCBI Taxonomy" id="2760713"/>
    <lineage>
        <taxon>Bacteria</taxon>
        <taxon>Pseudomonadati</taxon>
        <taxon>Bacteroidota</taxon>
        <taxon>Chitinophagia</taxon>
        <taxon>Chitinophagales</taxon>
        <taxon>Chitinophagaceae</taxon>
        <taxon>Lacibacter</taxon>
    </lineage>
</organism>
<evidence type="ECO:0000313" key="3">
    <source>
        <dbReference type="Proteomes" id="UP000515344"/>
    </source>
</evidence>
<name>A0A7G5XLS2_9BACT</name>
<dbReference type="Proteomes" id="UP000515344">
    <property type="component" value="Chromosome"/>
</dbReference>
<dbReference type="Gene3D" id="3.40.630.30">
    <property type="match status" value="1"/>
</dbReference>
<dbReference type="SUPFAM" id="SSF55729">
    <property type="entry name" value="Acyl-CoA N-acyltransferases (Nat)"/>
    <property type="match status" value="1"/>
</dbReference>
<dbReference type="InterPro" id="IPR000182">
    <property type="entry name" value="GNAT_dom"/>
</dbReference>
<dbReference type="CDD" id="cd04301">
    <property type="entry name" value="NAT_SF"/>
    <property type="match status" value="1"/>
</dbReference>
<evidence type="ECO:0000313" key="2">
    <source>
        <dbReference type="EMBL" id="QNA46425.1"/>
    </source>
</evidence>
<accession>A0A7G5XLS2</accession>
<dbReference type="PROSITE" id="PS51186">
    <property type="entry name" value="GNAT"/>
    <property type="match status" value="1"/>
</dbReference>
<feature type="domain" description="N-acetyltransferase" evidence="1">
    <location>
        <begin position="12"/>
        <end position="180"/>
    </location>
</feature>
<dbReference type="AlphaFoldDB" id="A0A7G5XLS2"/>
<protein>
    <submittedName>
        <fullName evidence="2">GNAT family N-acetyltransferase</fullName>
    </submittedName>
</protein>
<reference evidence="3" key="1">
    <citation type="submission" date="2020-08" db="EMBL/GenBank/DDBJ databases">
        <title>Lacibacter sp. S13-6-6 genome sequencing.</title>
        <authorList>
            <person name="Jin L."/>
        </authorList>
    </citation>
    <scope>NUCLEOTIDE SEQUENCE [LARGE SCALE GENOMIC DNA]</scope>
    <source>
        <strain evidence="3">S13-6-6</strain>
    </source>
</reference>
<dbReference type="Pfam" id="PF00583">
    <property type="entry name" value="Acetyltransf_1"/>
    <property type="match status" value="1"/>
</dbReference>
<dbReference type="EMBL" id="CP060007">
    <property type="protein sequence ID" value="QNA46425.1"/>
    <property type="molecule type" value="Genomic_DNA"/>
</dbReference>
<sequence length="181" mass="21132">MMTALTKQNKPVILRQLDGNDLDRLLAYLHQLSPATVKRFQPHSFHKEEVVNFYHHHEHEAWVAVDPSSENIIAYTVLKKGYLHHDYPRLQQYGVDISYDHCYTIAPSVTDEWQSTGVGQLLFNNVLTEMKNRNVKQIILWGGVQTDNYKAVRFYQKNGFRSLGHFQYNGLNEDMLLQLID</sequence>
<keyword evidence="3" id="KW-1185">Reference proteome</keyword>
<evidence type="ECO:0000259" key="1">
    <source>
        <dbReference type="PROSITE" id="PS51186"/>
    </source>
</evidence>
<dbReference type="KEGG" id="lacs:H4075_09710"/>
<dbReference type="InterPro" id="IPR016181">
    <property type="entry name" value="Acyl_CoA_acyltransferase"/>
</dbReference>
<dbReference type="RefSeq" id="WP_182806310.1">
    <property type="nucleotide sequence ID" value="NZ_CP060007.1"/>
</dbReference>